<protein>
    <submittedName>
        <fullName evidence="3">339_t:CDS:1</fullName>
    </submittedName>
</protein>
<dbReference type="EMBL" id="CAJVPV010000931">
    <property type="protein sequence ID" value="CAG8479860.1"/>
    <property type="molecule type" value="Genomic_DNA"/>
</dbReference>
<evidence type="ECO:0000259" key="2">
    <source>
        <dbReference type="PROSITE" id="PS51886"/>
    </source>
</evidence>
<keyword evidence="4" id="KW-1185">Reference proteome</keyword>
<dbReference type="SMART" id="SM00584">
    <property type="entry name" value="TLDc"/>
    <property type="match status" value="1"/>
</dbReference>
<evidence type="ECO:0000313" key="3">
    <source>
        <dbReference type="EMBL" id="CAG8479860.1"/>
    </source>
</evidence>
<dbReference type="AlphaFoldDB" id="A0A9N8WCP7"/>
<accession>A0A9N8WCP7</accession>
<comment type="caution">
    <text evidence="3">The sequence shown here is derived from an EMBL/GenBank/DDBJ whole genome shotgun (WGS) entry which is preliminary data.</text>
</comment>
<evidence type="ECO:0000256" key="1">
    <source>
        <dbReference type="SAM" id="MobiDB-lite"/>
    </source>
</evidence>
<dbReference type="Proteomes" id="UP000789342">
    <property type="component" value="Unassembled WGS sequence"/>
</dbReference>
<dbReference type="InterPro" id="IPR006571">
    <property type="entry name" value="TLDc_dom"/>
</dbReference>
<feature type="region of interest" description="Disordered" evidence="1">
    <location>
        <begin position="1"/>
        <end position="21"/>
    </location>
</feature>
<feature type="domain" description="TLDc" evidence="2">
    <location>
        <begin position="287"/>
        <end position="527"/>
    </location>
</feature>
<organism evidence="3 4">
    <name type="scientific">Acaulospora morrowiae</name>
    <dbReference type="NCBI Taxonomy" id="94023"/>
    <lineage>
        <taxon>Eukaryota</taxon>
        <taxon>Fungi</taxon>
        <taxon>Fungi incertae sedis</taxon>
        <taxon>Mucoromycota</taxon>
        <taxon>Glomeromycotina</taxon>
        <taxon>Glomeromycetes</taxon>
        <taxon>Diversisporales</taxon>
        <taxon>Acaulosporaceae</taxon>
        <taxon>Acaulospora</taxon>
    </lineage>
</organism>
<gene>
    <name evidence="3" type="ORF">AMORRO_LOCUS2255</name>
</gene>
<name>A0A9N8WCP7_9GLOM</name>
<dbReference type="OrthoDB" id="289228at2759"/>
<dbReference type="PROSITE" id="PS51886">
    <property type="entry name" value="TLDC"/>
    <property type="match status" value="1"/>
</dbReference>
<sequence>MGQNPSNESKRDSSVDNKTSTELNKKDFSEIDLISLKTSFSELSFVDEDGNIVVDEKLFLRYLKIPEEIGAGSLIYRSFCYLSKYPSVGYSHDALSYDGFIQAIAIYCGKIEDMTQENRIKLLFDSFSTCANDDDKKVPFGDFVGRRPEHDPNVTRVDCRSMLNLLTAIAWIMTTEMTPVGKEYKEIQVKHATLISSRNINQIREEITPVVEQMARYDTDVRNLSSSITWTTFQKFFQRNTPNIFCALSSYMEGQFLIGQIMSQKRQESMFFGPPVQYWPLLDYESDILSPIKMAILSWMLPNEIIKLREWKRLYSGYMNGFNMNSFSSSVHKYQGPILMFIYAETLMDNKSSLQIPLSDSYSPQSSLAGIYGSLGRSFTSNSYGRSYSSHSKSSSCELPEELLLGAYVADPWISPNSPKSTFGSDECALFELSPSFELFPASKKGRNFVYYNTSVGIGFGGPGMGSNKNESSDTNSFVLQLDSTLQYGRYRFDPLRERKPAYDPPETRTFFDIPFKVAEIEVFGVGGEKIFKRGVELQQKGIKFTNNSFGRHSIGRYSVSSVDDSFKMSGILDYASIKEAGK</sequence>
<dbReference type="Pfam" id="PF07534">
    <property type="entry name" value="TLD"/>
    <property type="match status" value="1"/>
</dbReference>
<reference evidence="3" key="1">
    <citation type="submission" date="2021-06" db="EMBL/GenBank/DDBJ databases">
        <authorList>
            <person name="Kallberg Y."/>
            <person name="Tangrot J."/>
            <person name="Rosling A."/>
        </authorList>
    </citation>
    <scope>NUCLEOTIDE SEQUENCE</scope>
    <source>
        <strain evidence="3">CL551</strain>
    </source>
</reference>
<evidence type="ECO:0000313" key="4">
    <source>
        <dbReference type="Proteomes" id="UP000789342"/>
    </source>
</evidence>
<proteinExistence type="predicted"/>